<sequence length="311" mass="34892">MRPLTGSVNTDALRAVYTTLRSQVSQMRVFELRVCYDALDERLPLWTVALPPSSTDLKLRSPRSLPFTISGPGAAVLRKLRVDQALLREWPLLPSLRSLMLSGVRVTTPFQPGDQYPLLEEMVIMSSIMDYGGGVNIQLPLLKVLYLEDVLIWTTGIPVHAHARAGDLVIFAPTLEHLVVEDVDISSSAVHHFGADPFRGIVAVYSPYLHTLVISDSYGSTRGFSRLSVFAPCLRHLTWREQCTINLDARIGQPRDGTIIFSMDGTRRPLDACKRDLERMIRLLVDDMPSSELLNTIIQLEKKCHHIELQP</sequence>
<keyword evidence="2" id="KW-1185">Reference proteome</keyword>
<dbReference type="Proteomes" id="UP000479710">
    <property type="component" value="Unassembled WGS sequence"/>
</dbReference>
<gene>
    <name evidence="1" type="ORF">E2562_030224</name>
</gene>
<comment type="caution">
    <text evidence="1">The sequence shown here is derived from an EMBL/GenBank/DDBJ whole genome shotgun (WGS) entry which is preliminary data.</text>
</comment>
<evidence type="ECO:0000313" key="2">
    <source>
        <dbReference type="Proteomes" id="UP000479710"/>
    </source>
</evidence>
<accession>A0A6G1D879</accession>
<proteinExistence type="predicted"/>
<evidence type="ECO:0000313" key="1">
    <source>
        <dbReference type="EMBL" id="KAF0908928.1"/>
    </source>
</evidence>
<protein>
    <submittedName>
        <fullName evidence="1">Uncharacterized protein</fullName>
    </submittedName>
</protein>
<organism evidence="1 2">
    <name type="scientific">Oryza meyeriana var. granulata</name>
    <dbReference type="NCBI Taxonomy" id="110450"/>
    <lineage>
        <taxon>Eukaryota</taxon>
        <taxon>Viridiplantae</taxon>
        <taxon>Streptophyta</taxon>
        <taxon>Embryophyta</taxon>
        <taxon>Tracheophyta</taxon>
        <taxon>Spermatophyta</taxon>
        <taxon>Magnoliopsida</taxon>
        <taxon>Liliopsida</taxon>
        <taxon>Poales</taxon>
        <taxon>Poaceae</taxon>
        <taxon>BOP clade</taxon>
        <taxon>Oryzoideae</taxon>
        <taxon>Oryzeae</taxon>
        <taxon>Oryzinae</taxon>
        <taxon>Oryza</taxon>
        <taxon>Oryza meyeriana</taxon>
    </lineage>
</organism>
<reference evidence="1 2" key="1">
    <citation type="submission" date="2019-11" db="EMBL/GenBank/DDBJ databases">
        <title>Whole genome sequence of Oryza granulata.</title>
        <authorList>
            <person name="Li W."/>
        </authorList>
    </citation>
    <scope>NUCLEOTIDE SEQUENCE [LARGE SCALE GENOMIC DNA]</scope>
    <source>
        <strain evidence="2">cv. Menghai</strain>
        <tissue evidence="1">Leaf</tissue>
    </source>
</reference>
<dbReference type="OrthoDB" id="657590at2759"/>
<dbReference type="EMBL" id="SPHZ02000007">
    <property type="protein sequence ID" value="KAF0908928.1"/>
    <property type="molecule type" value="Genomic_DNA"/>
</dbReference>
<name>A0A6G1D879_9ORYZ</name>
<dbReference type="AlphaFoldDB" id="A0A6G1D879"/>
<dbReference type="SUPFAM" id="SSF52047">
    <property type="entry name" value="RNI-like"/>
    <property type="match status" value="1"/>
</dbReference>